<evidence type="ECO:0000313" key="1">
    <source>
        <dbReference type="EMBL" id="QDU98085.1"/>
    </source>
</evidence>
<evidence type="ECO:0000313" key="2">
    <source>
        <dbReference type="Proteomes" id="UP000317648"/>
    </source>
</evidence>
<dbReference type="KEGG" id="lcre:Pla8534_59460"/>
<dbReference type="RefSeq" id="WP_231756432.1">
    <property type="nucleotide sequence ID" value="NZ_CP036433.1"/>
</dbReference>
<organism evidence="1 2">
    <name type="scientific">Lignipirellula cremea</name>
    <dbReference type="NCBI Taxonomy" id="2528010"/>
    <lineage>
        <taxon>Bacteria</taxon>
        <taxon>Pseudomonadati</taxon>
        <taxon>Planctomycetota</taxon>
        <taxon>Planctomycetia</taxon>
        <taxon>Pirellulales</taxon>
        <taxon>Pirellulaceae</taxon>
        <taxon>Lignipirellula</taxon>
    </lineage>
</organism>
<keyword evidence="2" id="KW-1185">Reference proteome</keyword>
<name>A0A518E1W9_9BACT</name>
<reference evidence="1 2" key="1">
    <citation type="submission" date="2019-02" db="EMBL/GenBank/DDBJ databases">
        <title>Deep-cultivation of Planctomycetes and their phenomic and genomic characterization uncovers novel biology.</title>
        <authorList>
            <person name="Wiegand S."/>
            <person name="Jogler M."/>
            <person name="Boedeker C."/>
            <person name="Pinto D."/>
            <person name="Vollmers J."/>
            <person name="Rivas-Marin E."/>
            <person name="Kohn T."/>
            <person name="Peeters S.H."/>
            <person name="Heuer A."/>
            <person name="Rast P."/>
            <person name="Oberbeckmann S."/>
            <person name="Bunk B."/>
            <person name="Jeske O."/>
            <person name="Meyerdierks A."/>
            <person name="Storesund J.E."/>
            <person name="Kallscheuer N."/>
            <person name="Luecker S."/>
            <person name="Lage O.M."/>
            <person name="Pohl T."/>
            <person name="Merkel B.J."/>
            <person name="Hornburger P."/>
            <person name="Mueller R.-W."/>
            <person name="Bruemmer F."/>
            <person name="Labrenz M."/>
            <person name="Spormann A.M."/>
            <person name="Op den Camp H."/>
            <person name="Overmann J."/>
            <person name="Amann R."/>
            <person name="Jetten M.S.M."/>
            <person name="Mascher T."/>
            <person name="Medema M.H."/>
            <person name="Devos D.P."/>
            <person name="Kaster A.-K."/>
            <person name="Ovreas L."/>
            <person name="Rohde M."/>
            <person name="Galperin M.Y."/>
            <person name="Jogler C."/>
        </authorList>
    </citation>
    <scope>NUCLEOTIDE SEQUENCE [LARGE SCALE GENOMIC DNA]</scope>
    <source>
        <strain evidence="1 2">Pla85_3_4</strain>
    </source>
</reference>
<dbReference type="Proteomes" id="UP000317648">
    <property type="component" value="Chromosome"/>
</dbReference>
<sequence length="86" mass="9688">MHTVDLLEEALSAARAAGFQVRKEWLDGVEGGICEFGGKQWIFLDPALSHREQLDQLVRALQIRPTPPSRNISRELQRLVRRPAAA</sequence>
<dbReference type="AlphaFoldDB" id="A0A518E1W9"/>
<accession>A0A518E1W9</accession>
<proteinExistence type="predicted"/>
<protein>
    <submittedName>
        <fullName evidence="1">Uncharacterized protein</fullName>
    </submittedName>
</protein>
<dbReference type="EMBL" id="CP036433">
    <property type="protein sequence ID" value="QDU98085.1"/>
    <property type="molecule type" value="Genomic_DNA"/>
</dbReference>
<gene>
    <name evidence="1" type="ORF">Pla8534_59460</name>
</gene>